<dbReference type="InterPro" id="IPR023267">
    <property type="entry name" value="RCMT"/>
</dbReference>
<dbReference type="Pfam" id="PF22458">
    <property type="entry name" value="RsmF-B_ferredox"/>
    <property type="match status" value="1"/>
</dbReference>
<reference evidence="17" key="1">
    <citation type="submission" date="2016-11" db="EMBL/GenBank/DDBJ databases">
        <authorList>
            <person name="Varghese N."/>
            <person name="Submissions S."/>
        </authorList>
    </citation>
    <scope>NUCLEOTIDE SEQUENCE [LARGE SCALE GENOMIC DNA]</scope>
    <source>
        <strain evidence="17">CGMCC 1.6496</strain>
    </source>
</reference>
<comment type="function">
    <text evidence="1">Specifically methylates the cytosine at position 967 (m5C967) of 16S rRNA.</text>
</comment>
<feature type="binding site" evidence="14">
    <location>
        <position position="331"/>
    </location>
    <ligand>
        <name>S-adenosyl-L-methionine</name>
        <dbReference type="ChEBI" id="CHEBI:59789"/>
    </ligand>
</feature>
<dbReference type="InterPro" id="IPR049560">
    <property type="entry name" value="MeTrfase_RsmB-F_NOP2_cat"/>
</dbReference>
<comment type="subcellular location">
    <subcellularLocation>
        <location evidence="2">Cytoplasm</location>
    </subcellularLocation>
</comment>
<keyword evidence="6" id="KW-0698">rRNA processing</keyword>
<dbReference type="PROSITE" id="PS01153">
    <property type="entry name" value="NOL1_NOP2_SUN"/>
    <property type="match status" value="1"/>
</dbReference>
<organism evidence="16 17">
    <name type="scientific">Virgibacillus chiguensis</name>
    <dbReference type="NCBI Taxonomy" id="411959"/>
    <lineage>
        <taxon>Bacteria</taxon>
        <taxon>Bacillati</taxon>
        <taxon>Bacillota</taxon>
        <taxon>Bacilli</taxon>
        <taxon>Bacillales</taxon>
        <taxon>Bacillaceae</taxon>
        <taxon>Virgibacillus</taxon>
    </lineage>
</organism>
<dbReference type="FunFam" id="3.40.50.150:FF:000022">
    <property type="entry name" value="Ribosomal RNA small subunit methyltransferase B"/>
    <property type="match status" value="1"/>
</dbReference>
<comment type="similarity">
    <text evidence="3 14">Belongs to the class I-like SAM-binding methyltransferase superfamily. RsmB/NOP family.</text>
</comment>
<dbReference type="Pfam" id="PF01029">
    <property type="entry name" value="NusB"/>
    <property type="match status" value="1"/>
</dbReference>
<dbReference type="FunFam" id="1.10.940.10:FF:000006">
    <property type="entry name" value="16S rRNA (Cytosine(967)-C(5))-methyltransferase RsmB"/>
    <property type="match status" value="1"/>
</dbReference>
<dbReference type="PANTHER" id="PTHR22807:SF53">
    <property type="entry name" value="RIBOSOMAL RNA SMALL SUBUNIT METHYLTRANSFERASE B-RELATED"/>
    <property type="match status" value="1"/>
</dbReference>
<proteinExistence type="inferred from homology"/>
<dbReference type="FunFam" id="3.30.70.1170:FF:000003">
    <property type="entry name" value="16S rRNA (Cytosine(967)-C(5))-methyltransferase RsmB"/>
    <property type="match status" value="1"/>
</dbReference>
<dbReference type="InterPro" id="IPR006027">
    <property type="entry name" value="NusB_RsmB_TIM44"/>
</dbReference>
<dbReference type="InterPro" id="IPR029063">
    <property type="entry name" value="SAM-dependent_MTases_sf"/>
</dbReference>
<dbReference type="EMBL" id="FQXD01000002">
    <property type="protein sequence ID" value="SHG87001.1"/>
    <property type="molecule type" value="Genomic_DNA"/>
</dbReference>
<feature type="binding site" evidence="14">
    <location>
        <position position="312"/>
    </location>
    <ligand>
        <name>S-adenosyl-L-methionine</name>
        <dbReference type="ChEBI" id="CHEBI:59789"/>
    </ligand>
</feature>
<dbReference type="InterPro" id="IPR004573">
    <property type="entry name" value="rRNA_ssu_MeTfrase_B"/>
</dbReference>
<evidence type="ECO:0000256" key="14">
    <source>
        <dbReference type="PROSITE-ProRule" id="PRU01023"/>
    </source>
</evidence>
<dbReference type="EC" id="2.1.1.176" evidence="4"/>
<evidence type="ECO:0000256" key="1">
    <source>
        <dbReference type="ARBA" id="ARBA00002724"/>
    </source>
</evidence>
<dbReference type="NCBIfam" id="NF011494">
    <property type="entry name" value="PRK14902.1"/>
    <property type="match status" value="1"/>
</dbReference>
<feature type="domain" description="SAM-dependent MTase RsmB/NOP-type" evidence="15">
    <location>
        <begin position="172"/>
        <end position="450"/>
    </location>
</feature>
<dbReference type="GO" id="GO:0005737">
    <property type="term" value="C:cytoplasm"/>
    <property type="evidence" value="ECO:0007669"/>
    <property type="project" value="UniProtKB-SubCell"/>
</dbReference>
<protein>
    <recommendedName>
        <fullName evidence="4">16S rRNA (cytosine(967)-C(5))-methyltransferase</fullName>
        <ecNumber evidence="4">2.1.1.176</ecNumber>
    </recommendedName>
    <alternativeName>
        <fullName evidence="11">16S rRNA m5C967 methyltransferase</fullName>
    </alternativeName>
    <alternativeName>
        <fullName evidence="12">rRNA (cytosine-C(5)-)-methyltransferase RsmB</fullName>
    </alternativeName>
</protein>
<evidence type="ECO:0000313" key="16">
    <source>
        <dbReference type="EMBL" id="SHG87001.1"/>
    </source>
</evidence>
<evidence type="ECO:0000256" key="10">
    <source>
        <dbReference type="ARBA" id="ARBA00022884"/>
    </source>
</evidence>
<evidence type="ECO:0000256" key="13">
    <source>
        <dbReference type="ARBA" id="ARBA00047283"/>
    </source>
</evidence>
<dbReference type="PROSITE" id="PS51686">
    <property type="entry name" value="SAM_MT_RSMB_NOP"/>
    <property type="match status" value="1"/>
</dbReference>
<name>A0A1M5NBX8_9BACI</name>
<evidence type="ECO:0000256" key="3">
    <source>
        <dbReference type="ARBA" id="ARBA00007494"/>
    </source>
</evidence>
<dbReference type="GO" id="GO:0006355">
    <property type="term" value="P:regulation of DNA-templated transcription"/>
    <property type="evidence" value="ECO:0007669"/>
    <property type="project" value="InterPro"/>
</dbReference>
<gene>
    <name evidence="16" type="ORF">SAMN05421807_102150</name>
</gene>
<evidence type="ECO:0000256" key="5">
    <source>
        <dbReference type="ARBA" id="ARBA00022490"/>
    </source>
</evidence>
<dbReference type="GO" id="GO:0003723">
    <property type="term" value="F:RNA binding"/>
    <property type="evidence" value="ECO:0007669"/>
    <property type="project" value="UniProtKB-UniRule"/>
</dbReference>
<keyword evidence="7 14" id="KW-0489">Methyltransferase</keyword>
<comment type="catalytic activity">
    <reaction evidence="13">
        <text>cytidine(967) in 16S rRNA + S-adenosyl-L-methionine = 5-methylcytidine(967) in 16S rRNA + S-adenosyl-L-homocysteine + H(+)</text>
        <dbReference type="Rhea" id="RHEA:42748"/>
        <dbReference type="Rhea" id="RHEA-COMP:10219"/>
        <dbReference type="Rhea" id="RHEA-COMP:10220"/>
        <dbReference type="ChEBI" id="CHEBI:15378"/>
        <dbReference type="ChEBI" id="CHEBI:57856"/>
        <dbReference type="ChEBI" id="CHEBI:59789"/>
        <dbReference type="ChEBI" id="CHEBI:74483"/>
        <dbReference type="ChEBI" id="CHEBI:82748"/>
        <dbReference type="EC" id="2.1.1.176"/>
    </reaction>
</comment>
<feature type="binding site" evidence="14">
    <location>
        <position position="285"/>
    </location>
    <ligand>
        <name>S-adenosyl-L-methionine</name>
        <dbReference type="ChEBI" id="CHEBI:59789"/>
    </ligand>
</feature>
<dbReference type="SUPFAM" id="SSF48013">
    <property type="entry name" value="NusB-like"/>
    <property type="match status" value="1"/>
</dbReference>
<evidence type="ECO:0000259" key="15">
    <source>
        <dbReference type="PROSITE" id="PS51686"/>
    </source>
</evidence>
<dbReference type="Proteomes" id="UP000184079">
    <property type="component" value="Unassembled WGS sequence"/>
</dbReference>
<evidence type="ECO:0000256" key="7">
    <source>
        <dbReference type="ARBA" id="ARBA00022603"/>
    </source>
</evidence>
<feature type="binding site" evidence="14">
    <location>
        <begin position="261"/>
        <end position="267"/>
    </location>
    <ligand>
        <name>S-adenosyl-L-methionine</name>
        <dbReference type="ChEBI" id="CHEBI:59789"/>
    </ligand>
</feature>
<dbReference type="Pfam" id="PF01189">
    <property type="entry name" value="Methyltr_RsmB-F"/>
    <property type="match status" value="1"/>
</dbReference>
<keyword evidence="10 14" id="KW-0694">RNA-binding</keyword>
<accession>A0A1M5NBX8</accession>
<dbReference type="InterPro" id="IPR035926">
    <property type="entry name" value="NusB-like_sf"/>
</dbReference>
<evidence type="ECO:0000256" key="8">
    <source>
        <dbReference type="ARBA" id="ARBA00022679"/>
    </source>
</evidence>
<evidence type="ECO:0000256" key="11">
    <source>
        <dbReference type="ARBA" id="ARBA00030399"/>
    </source>
</evidence>
<dbReference type="AlphaFoldDB" id="A0A1M5NBX8"/>
<evidence type="ECO:0000256" key="2">
    <source>
        <dbReference type="ARBA" id="ARBA00004496"/>
    </source>
</evidence>
<dbReference type="InterPro" id="IPR054728">
    <property type="entry name" value="RsmB-like_ferredoxin"/>
</dbReference>
<sequence>MIMKTESLRSKVLDTLIRIEKDQGYSHLLVNQELRSGDISPKDEALFTEIVYGTVQQQITLDYYLASFLNRKKTPDLWVKVLLRMSMYQMVYLDRIPDHAIIHEAVEIAKTRGHKGIASYVNGILRTVQRRGVPSTASIKDDATRISITTSHPKWLVERWIQQYGKETTEAMCRANTNHKPLSVRIQPLKTNREEIMQEMAESGFKVRPSFFSQQGIIVEEGKVLKSKWFKEGKLTIQDQSSMLVAEILRVQPGMHVLDTCSAPGGKATHIAEKMENRGRIDAYDLHSKKVKLIQAKANELELSIIHPSKEDARNLQRMYQKGSFDRILVDAPCSGLGVIRGKPEIKYHKHEQDIERLSLIQQEILETVASLLKQEGLLVYSTCTVDQQENEHVVRAFCDKHPSFEVDQTFFSDLPRPLRDSAGVSEMGLQIFPHSFETDGFFMTRLKKKWVK</sequence>
<dbReference type="NCBIfam" id="TIGR00563">
    <property type="entry name" value="rsmB"/>
    <property type="match status" value="1"/>
</dbReference>
<dbReference type="PANTHER" id="PTHR22807">
    <property type="entry name" value="NOP2 YEAST -RELATED NOL1/NOP2/FMU SUN DOMAIN-CONTAINING"/>
    <property type="match status" value="1"/>
</dbReference>
<dbReference type="Gene3D" id="3.30.70.1170">
    <property type="entry name" value="Sun protein, domain 3"/>
    <property type="match status" value="1"/>
</dbReference>
<dbReference type="GO" id="GO:0008649">
    <property type="term" value="F:rRNA methyltransferase activity"/>
    <property type="evidence" value="ECO:0007669"/>
    <property type="project" value="InterPro"/>
</dbReference>
<dbReference type="Gene3D" id="1.10.940.10">
    <property type="entry name" value="NusB-like"/>
    <property type="match status" value="1"/>
</dbReference>
<dbReference type="InterPro" id="IPR018314">
    <property type="entry name" value="RsmB/NOL1/NOP2-like_CS"/>
</dbReference>
<dbReference type="InterPro" id="IPR001678">
    <property type="entry name" value="MeTrfase_RsmB-F_NOP2_dom"/>
</dbReference>
<evidence type="ECO:0000256" key="4">
    <source>
        <dbReference type="ARBA" id="ARBA00012140"/>
    </source>
</evidence>
<evidence type="ECO:0000256" key="12">
    <source>
        <dbReference type="ARBA" id="ARBA00031088"/>
    </source>
</evidence>
<evidence type="ECO:0000256" key="6">
    <source>
        <dbReference type="ARBA" id="ARBA00022552"/>
    </source>
</evidence>
<dbReference type="CDD" id="cd02440">
    <property type="entry name" value="AdoMet_MTases"/>
    <property type="match status" value="1"/>
</dbReference>
<dbReference type="Gene3D" id="3.40.50.150">
    <property type="entry name" value="Vaccinia Virus protein VP39"/>
    <property type="match status" value="1"/>
</dbReference>
<keyword evidence="8 14" id="KW-0808">Transferase</keyword>
<evidence type="ECO:0000256" key="9">
    <source>
        <dbReference type="ARBA" id="ARBA00022691"/>
    </source>
</evidence>
<keyword evidence="5" id="KW-0963">Cytoplasm</keyword>
<evidence type="ECO:0000313" key="17">
    <source>
        <dbReference type="Proteomes" id="UP000184079"/>
    </source>
</evidence>
<feature type="active site" description="Nucleophile" evidence="14">
    <location>
        <position position="384"/>
    </location>
</feature>
<dbReference type="SUPFAM" id="SSF53335">
    <property type="entry name" value="S-adenosyl-L-methionine-dependent methyltransferases"/>
    <property type="match status" value="1"/>
</dbReference>
<keyword evidence="17" id="KW-1185">Reference proteome</keyword>
<keyword evidence="9 14" id="KW-0949">S-adenosyl-L-methionine</keyword>
<dbReference type="PRINTS" id="PR02008">
    <property type="entry name" value="RCMTFAMILY"/>
</dbReference>